<feature type="domain" description="Fe/B12 periplasmic-binding" evidence="2">
    <location>
        <begin position="59"/>
        <end position="331"/>
    </location>
</feature>
<evidence type="ECO:0000256" key="1">
    <source>
        <dbReference type="SAM" id="SignalP"/>
    </source>
</evidence>
<dbReference type="SUPFAM" id="SSF53807">
    <property type="entry name" value="Helical backbone' metal receptor"/>
    <property type="match status" value="1"/>
</dbReference>
<dbReference type="InterPro" id="IPR002491">
    <property type="entry name" value="ABC_transptr_periplasmic_BD"/>
</dbReference>
<dbReference type="PANTHER" id="PTHR30535:SF34">
    <property type="entry name" value="MOLYBDATE-BINDING PROTEIN MOLA"/>
    <property type="match status" value="1"/>
</dbReference>
<reference evidence="4" key="1">
    <citation type="submission" date="2009-12" db="EMBL/GenBank/DDBJ databases">
        <title>Complete sequence of Treponema primitia strain ZAS-2.</title>
        <authorList>
            <person name="Tetu S.G."/>
            <person name="Matson E."/>
            <person name="Ren Q."/>
            <person name="Seshadri R."/>
            <person name="Elbourne L."/>
            <person name="Hassan K.A."/>
            <person name="Durkin A."/>
            <person name="Radune D."/>
            <person name="Mohamoud Y."/>
            <person name="Shay R."/>
            <person name="Jin S."/>
            <person name="Zhang X."/>
            <person name="Lucey K."/>
            <person name="Ballor N.R."/>
            <person name="Ottesen E."/>
            <person name="Rosenthal R."/>
            <person name="Allen A."/>
            <person name="Leadbetter J.R."/>
            <person name="Paulsen I.T."/>
        </authorList>
    </citation>
    <scope>NUCLEOTIDE SEQUENCE [LARGE SCALE GENOMIC DNA]</scope>
    <source>
        <strain evidence="4">ATCC BAA-887 / DSM 12427 / ZAS-2</strain>
    </source>
</reference>
<dbReference type="PANTHER" id="PTHR30535">
    <property type="entry name" value="VITAMIN B12-BINDING PROTEIN"/>
    <property type="match status" value="1"/>
</dbReference>
<dbReference type="PROSITE" id="PS51257">
    <property type="entry name" value="PROKAR_LIPOPROTEIN"/>
    <property type="match status" value="1"/>
</dbReference>
<name>F5YMZ3_TREPZ</name>
<evidence type="ECO:0000313" key="3">
    <source>
        <dbReference type="EMBL" id="AEF84983.1"/>
    </source>
</evidence>
<accession>F5YMZ3</accession>
<keyword evidence="1" id="KW-0732">Signal</keyword>
<reference evidence="3 4" key="2">
    <citation type="journal article" date="2011" name="ISME J.">
        <title>RNA-seq reveals cooperative metabolic interactions between two termite-gut spirochete species in co-culture.</title>
        <authorList>
            <person name="Rosenthal A.Z."/>
            <person name="Matson E.G."/>
            <person name="Eldar A."/>
            <person name="Leadbetter J.R."/>
        </authorList>
    </citation>
    <scope>NUCLEOTIDE SEQUENCE [LARGE SCALE GENOMIC DNA]</scope>
    <source>
        <strain evidence="4">ATCC BAA-887 / DSM 12427 / ZAS-2</strain>
    </source>
</reference>
<dbReference type="AlphaFoldDB" id="F5YMZ3"/>
<keyword evidence="3" id="KW-0547">Nucleotide-binding</keyword>
<keyword evidence="3" id="KW-0067">ATP-binding</keyword>
<feature type="signal peptide" evidence="1">
    <location>
        <begin position="1"/>
        <end position="26"/>
    </location>
</feature>
<dbReference type="KEGG" id="tpi:TREPR_1672"/>
<evidence type="ECO:0000313" key="4">
    <source>
        <dbReference type="Proteomes" id="UP000009223"/>
    </source>
</evidence>
<evidence type="ECO:0000259" key="2">
    <source>
        <dbReference type="PROSITE" id="PS50983"/>
    </source>
</evidence>
<dbReference type="STRING" id="545694.TREPR_1672"/>
<organism evidence="3 4">
    <name type="scientific">Treponema primitia (strain ATCC BAA-887 / DSM 12427 / ZAS-2)</name>
    <dbReference type="NCBI Taxonomy" id="545694"/>
    <lineage>
        <taxon>Bacteria</taxon>
        <taxon>Pseudomonadati</taxon>
        <taxon>Spirochaetota</taxon>
        <taxon>Spirochaetia</taxon>
        <taxon>Spirochaetales</taxon>
        <taxon>Treponemataceae</taxon>
        <taxon>Treponema</taxon>
    </lineage>
</organism>
<dbReference type="GO" id="GO:0005524">
    <property type="term" value="F:ATP binding"/>
    <property type="evidence" value="ECO:0007669"/>
    <property type="project" value="UniProtKB-KW"/>
</dbReference>
<proteinExistence type="predicted"/>
<dbReference type="Pfam" id="PF01497">
    <property type="entry name" value="Peripla_BP_2"/>
    <property type="match status" value="1"/>
</dbReference>
<dbReference type="eggNOG" id="COG0614">
    <property type="taxonomic scope" value="Bacteria"/>
</dbReference>
<dbReference type="RefSeq" id="WP_015708450.1">
    <property type="nucleotide sequence ID" value="NC_015578.1"/>
</dbReference>
<dbReference type="Gene3D" id="3.40.50.1980">
    <property type="entry name" value="Nitrogenase molybdenum iron protein domain"/>
    <property type="match status" value="2"/>
</dbReference>
<sequence>MLKKKIIPGVALVVILFSAVSCGAKKQNTPDRVENEEKGIRTITDLAGRTVKVPINPERVAPLVGPGYEKIILLGEVDKVAVTGNRMAVTSWAPVIAPAYKNKPVINSATEPNIEELVGLGVDVVFYWDSYPDVIAKLDEVGIPVVVTQLGNGNPGSIDEFIRFQKEEVLLFGEVLGDKAFARANEWCTFFDEKVNFIRSRVASLRADQKPDVYYVRGPDALTIHGRNSYTMWLVELAGGNLVSKNSQIELLYTTTMEDVVKWNPEYVFMGRVNSTDIITKDPAWSGIRAVRENKVLVNPKGIMMWDYSSEGLLLMEFIAKTLHPDLFPDLDIRQEIKEYFKRFYGYTLSDDEADRIYHYQDPA</sequence>
<dbReference type="Gene3D" id="1.20.58.2180">
    <property type="match status" value="1"/>
</dbReference>
<dbReference type="InterPro" id="IPR050902">
    <property type="entry name" value="ABC_Transporter_SBP"/>
</dbReference>
<gene>
    <name evidence="3" type="ordered locus">TREPR_1672</name>
</gene>
<dbReference type="PROSITE" id="PS50983">
    <property type="entry name" value="FE_B12_PBP"/>
    <property type="match status" value="1"/>
</dbReference>
<dbReference type="Proteomes" id="UP000009223">
    <property type="component" value="Chromosome"/>
</dbReference>
<dbReference type="HOGENOM" id="CLU_038034_13_2_12"/>
<feature type="chain" id="PRO_5003329968" evidence="1">
    <location>
        <begin position="27"/>
        <end position="364"/>
    </location>
</feature>
<keyword evidence="4" id="KW-1185">Reference proteome</keyword>
<dbReference type="EMBL" id="CP001843">
    <property type="protein sequence ID" value="AEF84983.1"/>
    <property type="molecule type" value="Genomic_DNA"/>
</dbReference>
<protein>
    <submittedName>
        <fullName evidence="3">Iron(III) dicitrate transport ATP-binding protein FecE</fullName>
    </submittedName>
</protein>
<dbReference type="OrthoDB" id="368509at2"/>